<dbReference type="GO" id="GO:0016814">
    <property type="term" value="F:hydrolase activity, acting on carbon-nitrogen (but not peptide) bonds, in cyclic amidines"/>
    <property type="evidence" value="ECO:0007669"/>
    <property type="project" value="UniProtKB-ARBA"/>
</dbReference>
<evidence type="ECO:0000256" key="1">
    <source>
        <dbReference type="ARBA" id="ARBA00001947"/>
    </source>
</evidence>
<dbReference type="EC" id="3.5.4.4" evidence="7"/>
<protein>
    <submittedName>
        <fullName evidence="7">Adenosine deaminase</fullName>
        <ecNumber evidence="7">3.5.4.4</ecNumber>
    </submittedName>
</protein>
<dbReference type="HOGENOM" id="CLU_039228_0_0_0"/>
<dbReference type="PANTHER" id="PTHR43114:SF6">
    <property type="entry name" value="ADENINE DEAMINASE"/>
    <property type="match status" value="1"/>
</dbReference>
<dbReference type="OrthoDB" id="9779574at2"/>
<dbReference type="eggNOG" id="COG1816">
    <property type="taxonomic scope" value="Bacteria"/>
</dbReference>
<dbReference type="Pfam" id="PF00962">
    <property type="entry name" value="A_deaminase"/>
    <property type="match status" value="1"/>
</dbReference>
<keyword evidence="4 7" id="KW-0378">Hydrolase</keyword>
<proteinExistence type="inferred from homology"/>
<dbReference type="GO" id="GO:0046872">
    <property type="term" value="F:metal ion binding"/>
    <property type="evidence" value="ECO:0007669"/>
    <property type="project" value="UniProtKB-KW"/>
</dbReference>
<dbReference type="NCBIfam" id="TIGR01430">
    <property type="entry name" value="aden_deam"/>
    <property type="match status" value="1"/>
</dbReference>
<evidence type="ECO:0000256" key="5">
    <source>
        <dbReference type="ARBA" id="ARBA00022833"/>
    </source>
</evidence>
<evidence type="ECO:0000256" key="4">
    <source>
        <dbReference type="ARBA" id="ARBA00022801"/>
    </source>
</evidence>
<dbReference type="InParanoid" id="Q01Q25"/>
<dbReference type="FunCoup" id="Q01Q25">
    <property type="interactions" value="496"/>
</dbReference>
<dbReference type="KEGG" id="sus:Acid_7334"/>
<evidence type="ECO:0000313" key="7">
    <source>
        <dbReference type="EMBL" id="ABJ88245.1"/>
    </source>
</evidence>
<evidence type="ECO:0000256" key="2">
    <source>
        <dbReference type="ARBA" id="ARBA00006676"/>
    </source>
</evidence>
<name>Q01Q25_SOLUE</name>
<dbReference type="AlphaFoldDB" id="Q01Q25"/>
<sequence length="307" mass="34001">MELFLLELPKAELHLHLEGSVEPETLHELDPATPVEEFRALYQYADFDSFLRAFGAVGKRLRSPEDYALITRRLLESLARQNVRYAEIIVAAGVVLWKGQEFAPIFEAICGAAAESPVQVRWILDAVRQFGTEHVMRVAELAAERVEDGVIAFGIGGSEERGPANQFGEAFRFARAAGLRLTAHAGESLGPQSIWDALELGAERIGHGIAAVRDEALMRHLRDRDIPLEICISSNLVTGVVARLEDHPVRRLYDAGVPIVLNSDDPAMFRCTLTEEYRLAAAHFGFTENELEGLAANGFRYAFGKMD</sequence>
<dbReference type="InterPro" id="IPR006330">
    <property type="entry name" value="Ado/ade_deaminase"/>
</dbReference>
<dbReference type="Gene3D" id="3.20.20.140">
    <property type="entry name" value="Metal-dependent hydrolases"/>
    <property type="match status" value="1"/>
</dbReference>
<accession>Q01Q25</accession>
<feature type="domain" description="Adenosine deaminase" evidence="6">
    <location>
        <begin position="9"/>
        <end position="304"/>
    </location>
</feature>
<dbReference type="EMBL" id="CP000473">
    <property type="protein sequence ID" value="ABJ88245.1"/>
    <property type="molecule type" value="Genomic_DNA"/>
</dbReference>
<comment type="similarity">
    <text evidence="2">Belongs to the metallo-dependent hydrolases superfamily. Adenosine and AMP deaminases family.</text>
</comment>
<dbReference type="InterPro" id="IPR032466">
    <property type="entry name" value="Metal_Hydrolase"/>
</dbReference>
<dbReference type="STRING" id="234267.Acid_7334"/>
<dbReference type="SUPFAM" id="SSF51556">
    <property type="entry name" value="Metallo-dependent hydrolases"/>
    <property type="match status" value="1"/>
</dbReference>
<dbReference type="PANTHER" id="PTHR43114">
    <property type="entry name" value="ADENINE DEAMINASE"/>
    <property type="match status" value="1"/>
</dbReference>
<organism evidence="7">
    <name type="scientific">Solibacter usitatus (strain Ellin6076)</name>
    <dbReference type="NCBI Taxonomy" id="234267"/>
    <lineage>
        <taxon>Bacteria</taxon>
        <taxon>Pseudomonadati</taxon>
        <taxon>Acidobacteriota</taxon>
        <taxon>Terriglobia</taxon>
        <taxon>Bryobacterales</taxon>
        <taxon>Solibacteraceae</taxon>
        <taxon>Candidatus Solibacter</taxon>
    </lineage>
</organism>
<keyword evidence="3" id="KW-0479">Metal-binding</keyword>
<reference evidence="7" key="1">
    <citation type="submission" date="2006-10" db="EMBL/GenBank/DDBJ databases">
        <title>Complete sequence of Solibacter usitatus Ellin6076.</title>
        <authorList>
            <consortium name="US DOE Joint Genome Institute"/>
            <person name="Copeland A."/>
            <person name="Lucas S."/>
            <person name="Lapidus A."/>
            <person name="Barry K."/>
            <person name="Detter J.C."/>
            <person name="Glavina del Rio T."/>
            <person name="Hammon N."/>
            <person name="Israni S."/>
            <person name="Dalin E."/>
            <person name="Tice H."/>
            <person name="Pitluck S."/>
            <person name="Thompson L.S."/>
            <person name="Brettin T."/>
            <person name="Bruce D."/>
            <person name="Han C."/>
            <person name="Tapia R."/>
            <person name="Gilna P."/>
            <person name="Schmutz J."/>
            <person name="Larimer F."/>
            <person name="Land M."/>
            <person name="Hauser L."/>
            <person name="Kyrpides N."/>
            <person name="Mikhailova N."/>
            <person name="Janssen P.H."/>
            <person name="Kuske C.R."/>
            <person name="Richardson P."/>
        </authorList>
    </citation>
    <scope>NUCLEOTIDE SEQUENCE</scope>
    <source>
        <strain evidence="7">Ellin6076</strain>
    </source>
</reference>
<dbReference type="InterPro" id="IPR001365">
    <property type="entry name" value="A_deaminase_dom"/>
</dbReference>
<comment type="cofactor">
    <cofactor evidence="1">
        <name>Zn(2+)</name>
        <dbReference type="ChEBI" id="CHEBI:29105"/>
    </cofactor>
</comment>
<evidence type="ECO:0000256" key="3">
    <source>
        <dbReference type="ARBA" id="ARBA00022723"/>
    </source>
</evidence>
<keyword evidence="5" id="KW-0862">Zinc</keyword>
<gene>
    <name evidence="7" type="ordered locus">Acid_7334</name>
</gene>
<evidence type="ECO:0000259" key="6">
    <source>
        <dbReference type="Pfam" id="PF00962"/>
    </source>
</evidence>
<dbReference type="GO" id="GO:0019239">
    <property type="term" value="F:deaminase activity"/>
    <property type="evidence" value="ECO:0007669"/>
    <property type="project" value="InterPro"/>
</dbReference>